<keyword evidence="1" id="KW-0472">Membrane</keyword>
<sequence length="175" mass="19811">MDPGDISAEMSRARADFHDLLATATVGELRRPSNGTRWTNEQLLFHMLFGYLVVRALLFLVRGFSRLPPAASRTFAAVLDAGTKPFHVINYAGSLGGARVLGYRGMDRSMDRVISSLQASLDGEPETSLQRGMHFPHGWDPYFKDFMTLRDVYHYATQHYDHHRRQLTLDKVVGQ</sequence>
<evidence type="ECO:0000313" key="3">
    <source>
        <dbReference type="EMBL" id="SES33705.1"/>
    </source>
</evidence>
<keyword evidence="1" id="KW-1133">Transmembrane helix</keyword>
<dbReference type="EMBL" id="FOHB01000005">
    <property type="protein sequence ID" value="SES33705.1"/>
    <property type="molecule type" value="Genomic_DNA"/>
</dbReference>
<accession>A0A1H9WIL0</accession>
<dbReference type="STRING" id="587636.SAMN05216199_2940"/>
<gene>
    <name evidence="3" type="ORF">SAMN05216199_2940</name>
</gene>
<dbReference type="AlphaFoldDB" id="A0A1H9WIL0"/>
<dbReference type="Gene3D" id="1.20.120.450">
    <property type="entry name" value="dinb family like domain"/>
    <property type="match status" value="1"/>
</dbReference>
<dbReference type="RefSeq" id="WP_091759524.1">
    <property type="nucleotide sequence ID" value="NZ_FOHB01000005.1"/>
</dbReference>
<name>A0A1H9WIL0_9MICO</name>
<keyword evidence="1" id="KW-0812">Transmembrane</keyword>
<evidence type="ECO:0000259" key="2">
    <source>
        <dbReference type="Pfam" id="PF12867"/>
    </source>
</evidence>
<evidence type="ECO:0000256" key="1">
    <source>
        <dbReference type="SAM" id="Phobius"/>
    </source>
</evidence>
<feature type="domain" description="DinB-like" evidence="2">
    <location>
        <begin position="10"/>
        <end position="167"/>
    </location>
</feature>
<dbReference type="Pfam" id="PF12867">
    <property type="entry name" value="DinB_2"/>
    <property type="match status" value="1"/>
</dbReference>
<dbReference type="Proteomes" id="UP000199019">
    <property type="component" value="Unassembled WGS sequence"/>
</dbReference>
<dbReference type="InterPro" id="IPR034660">
    <property type="entry name" value="DinB/YfiT-like"/>
</dbReference>
<proteinExistence type="predicted"/>
<dbReference type="SUPFAM" id="SSF109854">
    <property type="entry name" value="DinB/YfiT-like putative metalloenzymes"/>
    <property type="match status" value="1"/>
</dbReference>
<reference evidence="4" key="1">
    <citation type="submission" date="2016-10" db="EMBL/GenBank/DDBJ databases">
        <authorList>
            <person name="Varghese N."/>
            <person name="Submissions S."/>
        </authorList>
    </citation>
    <scope>NUCLEOTIDE SEQUENCE [LARGE SCALE GENOMIC DNA]</scope>
    <source>
        <strain evidence="4">CGMCC 1.6963</strain>
    </source>
</reference>
<evidence type="ECO:0000313" key="4">
    <source>
        <dbReference type="Proteomes" id="UP000199019"/>
    </source>
</evidence>
<protein>
    <submittedName>
        <fullName evidence="3">DinB superfamily protein</fullName>
    </submittedName>
</protein>
<feature type="transmembrane region" description="Helical" evidence="1">
    <location>
        <begin position="43"/>
        <end position="64"/>
    </location>
</feature>
<organism evidence="3 4">
    <name type="scientific">Pedococcus cremeus</name>
    <dbReference type="NCBI Taxonomy" id="587636"/>
    <lineage>
        <taxon>Bacteria</taxon>
        <taxon>Bacillati</taxon>
        <taxon>Actinomycetota</taxon>
        <taxon>Actinomycetes</taxon>
        <taxon>Micrococcales</taxon>
        <taxon>Intrasporangiaceae</taxon>
        <taxon>Pedococcus</taxon>
    </lineage>
</organism>
<keyword evidence="4" id="KW-1185">Reference proteome</keyword>
<dbReference type="OrthoDB" id="4196751at2"/>
<dbReference type="InterPro" id="IPR024775">
    <property type="entry name" value="DinB-like"/>
</dbReference>